<feature type="non-terminal residue" evidence="4">
    <location>
        <position position="587"/>
    </location>
</feature>
<dbReference type="eggNOG" id="ENOG502QTBN">
    <property type="taxonomic scope" value="Eukaryota"/>
</dbReference>
<dbReference type="InterPro" id="IPR041871">
    <property type="entry name" value="MPP_TMEM62"/>
</dbReference>
<dbReference type="CTD" id="6757008"/>
<dbReference type="Proteomes" id="UP000009022">
    <property type="component" value="Unassembled WGS sequence"/>
</dbReference>
<dbReference type="KEGG" id="tad:TRIADDRAFT_1234"/>
<feature type="domain" description="TMEM62 Ig-like" evidence="3">
    <location>
        <begin position="269"/>
        <end position="373"/>
    </location>
</feature>
<dbReference type="GO" id="GO:0016787">
    <property type="term" value="F:hydrolase activity"/>
    <property type="evidence" value="ECO:0007669"/>
    <property type="project" value="InterPro"/>
</dbReference>
<feature type="transmembrane region" description="Helical" evidence="1">
    <location>
        <begin position="391"/>
        <end position="413"/>
    </location>
</feature>
<dbReference type="RefSeq" id="XP_002115795.1">
    <property type="nucleotide sequence ID" value="XM_002115759.2"/>
</dbReference>
<reference evidence="4 5" key="1">
    <citation type="journal article" date="2008" name="Nature">
        <title>The Trichoplax genome and the nature of placozoans.</title>
        <authorList>
            <person name="Srivastava M."/>
            <person name="Begovic E."/>
            <person name="Chapman J."/>
            <person name="Putnam N.H."/>
            <person name="Hellsten U."/>
            <person name="Kawashima T."/>
            <person name="Kuo A."/>
            <person name="Mitros T."/>
            <person name="Salamov A."/>
            <person name="Carpenter M.L."/>
            <person name="Signorovitch A.Y."/>
            <person name="Moreno M.A."/>
            <person name="Kamm K."/>
            <person name="Grimwood J."/>
            <person name="Schmutz J."/>
            <person name="Shapiro H."/>
            <person name="Grigoriev I.V."/>
            <person name="Buss L.W."/>
            <person name="Schierwater B."/>
            <person name="Dellaporta S.L."/>
            <person name="Rokhsar D.S."/>
        </authorList>
    </citation>
    <scope>NUCLEOTIDE SEQUENCE [LARGE SCALE GENOMIC DNA]</scope>
    <source>
        <strain evidence="4 5">Grell-BS-1999</strain>
    </source>
</reference>
<dbReference type="PANTHER" id="PTHR14795">
    <property type="entry name" value="HELICASE RELATED"/>
    <property type="match status" value="1"/>
</dbReference>
<accession>B3S6M4</accession>
<organism evidence="4 5">
    <name type="scientific">Trichoplax adhaerens</name>
    <name type="common">Trichoplax reptans</name>
    <dbReference type="NCBI Taxonomy" id="10228"/>
    <lineage>
        <taxon>Eukaryota</taxon>
        <taxon>Metazoa</taxon>
        <taxon>Placozoa</taxon>
        <taxon>Uniplacotomia</taxon>
        <taxon>Trichoplacea</taxon>
        <taxon>Trichoplacidae</taxon>
        <taxon>Trichoplax</taxon>
    </lineage>
</organism>
<dbReference type="OMA" id="VEWQTYH"/>
<dbReference type="InterPro" id="IPR004843">
    <property type="entry name" value="Calcineurin-like_PHP"/>
</dbReference>
<feature type="non-terminal residue" evidence="4">
    <location>
        <position position="1"/>
    </location>
</feature>
<dbReference type="PANTHER" id="PTHR14795:SF0">
    <property type="entry name" value="TRANSMEMBRANE PROTEIN 62"/>
    <property type="match status" value="1"/>
</dbReference>
<dbReference type="InParanoid" id="B3S6M4"/>
<dbReference type="Pfam" id="PF24384">
    <property type="entry name" value="Ig_TMM62"/>
    <property type="match status" value="1"/>
</dbReference>
<keyword evidence="5" id="KW-1185">Reference proteome</keyword>
<dbReference type="InterPro" id="IPR029052">
    <property type="entry name" value="Metallo-depent_PP-like"/>
</dbReference>
<dbReference type="SUPFAM" id="SSF56300">
    <property type="entry name" value="Metallo-dependent phosphatases"/>
    <property type="match status" value="1"/>
</dbReference>
<feature type="transmembrane region" description="Helical" evidence="1">
    <location>
        <begin position="528"/>
        <end position="549"/>
    </location>
</feature>
<dbReference type="AlphaFoldDB" id="B3S6M4"/>
<feature type="domain" description="Calcineurin-like phosphoesterase" evidence="2">
    <location>
        <begin position="12"/>
        <end position="220"/>
    </location>
</feature>
<dbReference type="InterPro" id="IPR056229">
    <property type="entry name" value="Ig_TMM62"/>
</dbReference>
<dbReference type="Pfam" id="PF00149">
    <property type="entry name" value="Metallophos"/>
    <property type="match status" value="1"/>
</dbReference>
<dbReference type="HOGENOM" id="CLU_021197_2_0_1"/>
<dbReference type="GeneID" id="6757008"/>
<proteinExistence type="predicted"/>
<keyword evidence="1" id="KW-1133">Transmembrane helix</keyword>
<gene>
    <name evidence="4" type="ORF">TRIADDRAFT_1234</name>
</gene>
<name>B3S6M4_TRIAD</name>
<feature type="transmembrane region" description="Helical" evidence="1">
    <location>
        <begin position="434"/>
        <end position="457"/>
    </location>
</feature>
<evidence type="ECO:0000259" key="3">
    <source>
        <dbReference type="Pfam" id="PF24384"/>
    </source>
</evidence>
<keyword evidence="1" id="KW-0812">Transmembrane</keyword>
<evidence type="ECO:0000313" key="4">
    <source>
        <dbReference type="EMBL" id="EDV21647.1"/>
    </source>
</evidence>
<dbReference type="OrthoDB" id="27234at2759"/>
<protein>
    <submittedName>
        <fullName evidence="4">Uncharacterized protein</fullName>
    </submittedName>
</protein>
<evidence type="ECO:0000313" key="5">
    <source>
        <dbReference type="Proteomes" id="UP000009022"/>
    </source>
</evidence>
<dbReference type="Gene3D" id="3.60.21.10">
    <property type="match status" value="1"/>
</dbReference>
<feature type="transmembrane region" description="Helical" evidence="1">
    <location>
        <begin position="555"/>
        <end position="583"/>
    </location>
</feature>
<dbReference type="CDD" id="cd07401">
    <property type="entry name" value="MPP_TMEM62_N"/>
    <property type="match status" value="1"/>
</dbReference>
<feature type="transmembrane region" description="Helical" evidence="1">
    <location>
        <begin position="487"/>
        <end position="507"/>
    </location>
</feature>
<dbReference type="EMBL" id="DS985252">
    <property type="protein sequence ID" value="EDV21647.1"/>
    <property type="molecule type" value="Genomic_DNA"/>
</dbReference>
<dbReference type="PhylomeDB" id="B3S6M4"/>
<evidence type="ECO:0000259" key="2">
    <source>
        <dbReference type="Pfam" id="PF00149"/>
    </source>
</evidence>
<keyword evidence="1" id="KW-0472">Membrane</keyword>
<sequence length="587" mass="67766">PYPGDQLTNIFWFVQISDIHISKWQGSKRADDLITFCQQSLSVIKPELVIVTGDLTDAKDQYKLSSTQYRKEWEMYNNVLHQCRNVRKMRWIDLQGNHDAFDVSALSRKRDYYRLYSASGGIEKCRLSSCRFTYNTSFGVYSFNTLNAIPDPGPRRPYNFFGSFDKKGMELIKKQAEASKSDNMTIWIGHYPLSCIISPQPGIRHLIRDGIAYLCGHLHTLQDLVTKMYAVNGENQYELELGDWKDNRKYRIVAIDHDLLSFSDNQHGDWPVIIVTNPKDARFSAPVHEPSLRIMHSTHVRMLIFSTSPITNITVKIDNQKIDGKVRNVKGPLYVTKWNPARYKNGFHTITVIATDSHGRVQQVSQEFSVDGARSSLEVIPSLILLHDNNFFFRILFFVAAVVNVIPLLYFRSMNYRPNPLTRPFLRLAQNGRIYYSLLLQELYIVAGGPWFIGYILSDSIGFMNVYGLYVQGQFIYENLTYVHGTFQLLFFNLPVTFSIALLLDPIDVSPDGSPFNLNQGLKIMKRAFNIVLHHKLFLFIIMVGSFIWQLSNCFIFYYTYGLMALLISPVRTWSLFISVYLVKISW</sequence>
<evidence type="ECO:0000256" key="1">
    <source>
        <dbReference type="SAM" id="Phobius"/>
    </source>
</evidence>